<comment type="caution">
    <text evidence="7">The sequence shown here is derived from an EMBL/GenBank/DDBJ whole genome shotgun (WGS) entry which is preliminary data.</text>
</comment>
<accession>A0A812SM68</accession>
<keyword evidence="2 5" id="KW-0812">Transmembrane</keyword>
<organism evidence="7 8">
    <name type="scientific">Symbiodinium natans</name>
    <dbReference type="NCBI Taxonomy" id="878477"/>
    <lineage>
        <taxon>Eukaryota</taxon>
        <taxon>Sar</taxon>
        <taxon>Alveolata</taxon>
        <taxon>Dinophyceae</taxon>
        <taxon>Suessiales</taxon>
        <taxon>Symbiodiniaceae</taxon>
        <taxon>Symbiodinium</taxon>
    </lineage>
</organism>
<keyword evidence="8" id="KW-1185">Reference proteome</keyword>
<name>A0A812SM68_9DINO</name>
<dbReference type="SUPFAM" id="SSF90123">
    <property type="entry name" value="ABC transporter transmembrane region"/>
    <property type="match status" value="1"/>
</dbReference>
<dbReference type="Proteomes" id="UP000604046">
    <property type="component" value="Unassembled WGS sequence"/>
</dbReference>
<dbReference type="EMBL" id="CAJNDS010002464">
    <property type="protein sequence ID" value="CAE7487798.1"/>
    <property type="molecule type" value="Genomic_DNA"/>
</dbReference>
<proteinExistence type="predicted"/>
<evidence type="ECO:0000256" key="1">
    <source>
        <dbReference type="ARBA" id="ARBA00004141"/>
    </source>
</evidence>
<dbReference type="InterPro" id="IPR039421">
    <property type="entry name" value="Type_1_exporter"/>
</dbReference>
<evidence type="ECO:0000256" key="4">
    <source>
        <dbReference type="ARBA" id="ARBA00023136"/>
    </source>
</evidence>
<comment type="subcellular location">
    <subcellularLocation>
        <location evidence="1">Membrane</location>
        <topology evidence="1">Multi-pass membrane protein</topology>
    </subcellularLocation>
</comment>
<dbReference type="InterPro" id="IPR011527">
    <property type="entry name" value="ABC1_TM_dom"/>
</dbReference>
<dbReference type="PROSITE" id="PS50929">
    <property type="entry name" value="ABC_TM1F"/>
    <property type="match status" value="1"/>
</dbReference>
<dbReference type="GO" id="GO:0016020">
    <property type="term" value="C:membrane"/>
    <property type="evidence" value="ECO:0007669"/>
    <property type="project" value="UniProtKB-SubCell"/>
</dbReference>
<protein>
    <submittedName>
        <fullName evidence="7">Abcb10 protein</fullName>
    </submittedName>
</protein>
<evidence type="ECO:0000256" key="3">
    <source>
        <dbReference type="ARBA" id="ARBA00022989"/>
    </source>
</evidence>
<evidence type="ECO:0000256" key="2">
    <source>
        <dbReference type="ARBA" id="ARBA00022692"/>
    </source>
</evidence>
<sequence>MVIPDVLHAKSGKEIKPDLMKYLYSLAWRCQSVNLLIGVALALALLNGLRAFAFHMARVRFVSRLRDRCFSHYMSQDMAFFDKVDAAELTSRLTSDCQMVFASLDDVLNFLLRSSSVTFLGSAALIRSSPRLALVAALVLLGLAASTSKYSEVRRRTTAEAQDAIAELSRVADEGLDGLATVRALGAEDVHRRLFSEQNDKILSIQKRNSYASGLFGLANVSLSGPSAGTSEDQGKGLDHPFRRVSQMTHRDMRWRMVAYAGKCSL</sequence>
<dbReference type="GO" id="GO:0015421">
    <property type="term" value="F:ABC-type oligopeptide transporter activity"/>
    <property type="evidence" value="ECO:0007669"/>
    <property type="project" value="TreeGrafter"/>
</dbReference>
<keyword evidence="4 5" id="KW-0472">Membrane</keyword>
<dbReference type="AlphaFoldDB" id="A0A812SM68"/>
<dbReference type="PANTHER" id="PTHR43394:SF1">
    <property type="entry name" value="ATP-BINDING CASSETTE SUB-FAMILY B MEMBER 10, MITOCHONDRIAL"/>
    <property type="match status" value="1"/>
</dbReference>
<gene>
    <name evidence="7" type="primary">Abcb10</name>
    <name evidence="7" type="ORF">SNAT2548_LOCUS27358</name>
</gene>
<evidence type="ECO:0000313" key="8">
    <source>
        <dbReference type="Proteomes" id="UP000604046"/>
    </source>
</evidence>
<dbReference type="PANTHER" id="PTHR43394">
    <property type="entry name" value="ATP-DEPENDENT PERMEASE MDL1, MITOCHONDRIAL"/>
    <property type="match status" value="1"/>
</dbReference>
<feature type="transmembrane region" description="Helical" evidence="5">
    <location>
        <begin position="26"/>
        <end position="46"/>
    </location>
</feature>
<dbReference type="OrthoDB" id="6500128at2759"/>
<feature type="domain" description="ABC transmembrane type-1" evidence="6">
    <location>
        <begin position="35"/>
        <end position="225"/>
    </location>
</feature>
<evidence type="ECO:0000313" key="7">
    <source>
        <dbReference type="EMBL" id="CAE7487798.1"/>
    </source>
</evidence>
<dbReference type="GO" id="GO:0005524">
    <property type="term" value="F:ATP binding"/>
    <property type="evidence" value="ECO:0007669"/>
    <property type="project" value="InterPro"/>
</dbReference>
<reference evidence="7" key="1">
    <citation type="submission" date="2021-02" db="EMBL/GenBank/DDBJ databases">
        <authorList>
            <person name="Dougan E. K."/>
            <person name="Rhodes N."/>
            <person name="Thang M."/>
            <person name="Chan C."/>
        </authorList>
    </citation>
    <scope>NUCLEOTIDE SEQUENCE</scope>
</reference>
<evidence type="ECO:0000256" key="5">
    <source>
        <dbReference type="SAM" id="Phobius"/>
    </source>
</evidence>
<evidence type="ECO:0000259" key="6">
    <source>
        <dbReference type="PROSITE" id="PS50929"/>
    </source>
</evidence>
<dbReference type="InterPro" id="IPR036640">
    <property type="entry name" value="ABC1_TM_sf"/>
</dbReference>
<dbReference type="Pfam" id="PF00664">
    <property type="entry name" value="ABC_membrane"/>
    <property type="match status" value="1"/>
</dbReference>
<dbReference type="Gene3D" id="1.20.1560.10">
    <property type="entry name" value="ABC transporter type 1, transmembrane domain"/>
    <property type="match status" value="1"/>
</dbReference>
<keyword evidence="3 5" id="KW-1133">Transmembrane helix</keyword>